<dbReference type="SUPFAM" id="SSF51445">
    <property type="entry name" value="(Trans)glycosidases"/>
    <property type="match status" value="1"/>
</dbReference>
<feature type="domain" description="Glycoside hydrolase family 3 N-terminal" evidence="4">
    <location>
        <begin position="30"/>
        <end position="325"/>
    </location>
</feature>
<dbReference type="Gene3D" id="3.20.20.300">
    <property type="entry name" value="Glycoside hydrolase, family 3, N-terminal domain"/>
    <property type="match status" value="1"/>
</dbReference>
<dbReference type="PANTHER" id="PTHR30480">
    <property type="entry name" value="BETA-HEXOSAMINIDASE-RELATED"/>
    <property type="match status" value="1"/>
</dbReference>
<dbReference type="InterPro" id="IPR017853">
    <property type="entry name" value="GH"/>
</dbReference>
<keyword evidence="3" id="KW-0326">Glycosidase</keyword>
<name>A0A1H4AAI9_9ACTO</name>
<organism evidence="5 6">
    <name type="scientific">Bowdeniella nasicola</name>
    <dbReference type="NCBI Taxonomy" id="208480"/>
    <lineage>
        <taxon>Bacteria</taxon>
        <taxon>Bacillati</taxon>
        <taxon>Actinomycetota</taxon>
        <taxon>Actinomycetes</taxon>
        <taxon>Actinomycetales</taxon>
        <taxon>Actinomycetaceae</taxon>
        <taxon>Bowdeniella</taxon>
    </lineage>
</organism>
<evidence type="ECO:0000256" key="1">
    <source>
        <dbReference type="ARBA" id="ARBA00005336"/>
    </source>
</evidence>
<evidence type="ECO:0000256" key="2">
    <source>
        <dbReference type="ARBA" id="ARBA00022801"/>
    </source>
</evidence>
<reference evidence="6" key="1">
    <citation type="submission" date="2016-10" db="EMBL/GenBank/DDBJ databases">
        <authorList>
            <person name="Varghese N."/>
            <person name="Submissions S."/>
        </authorList>
    </citation>
    <scope>NUCLEOTIDE SEQUENCE [LARGE SCALE GENOMIC DNA]</scope>
    <source>
        <strain evidence="6">KPR-1</strain>
    </source>
</reference>
<dbReference type="RefSeq" id="WP_092564072.1">
    <property type="nucleotide sequence ID" value="NZ_FNQV01000007.1"/>
</dbReference>
<gene>
    <name evidence="5" type="ORF">SAMN02910418_01383</name>
</gene>
<accession>A0A1H4AAI9</accession>
<dbReference type="OrthoDB" id="9805821at2"/>
<dbReference type="AlphaFoldDB" id="A0A1H4AAI9"/>
<comment type="similarity">
    <text evidence="1">Belongs to the glycosyl hydrolase 3 family.</text>
</comment>
<dbReference type="GO" id="GO:0009254">
    <property type="term" value="P:peptidoglycan turnover"/>
    <property type="evidence" value="ECO:0007669"/>
    <property type="project" value="TreeGrafter"/>
</dbReference>
<dbReference type="GO" id="GO:0005975">
    <property type="term" value="P:carbohydrate metabolic process"/>
    <property type="evidence" value="ECO:0007669"/>
    <property type="project" value="InterPro"/>
</dbReference>
<dbReference type="EMBL" id="FNQV01000007">
    <property type="protein sequence ID" value="SEA32906.1"/>
    <property type="molecule type" value="Genomic_DNA"/>
</dbReference>
<evidence type="ECO:0000313" key="5">
    <source>
        <dbReference type="EMBL" id="SEA32906.1"/>
    </source>
</evidence>
<sequence>MTNCDRDILAVLMAAVPPEPWPQWFTDALDRGLGAVCLFATNTVGGLRETERLIDHLRQRQPDIIVAIDEEGGDVTRLQAEDGSALPNACATGVAQARERGRYLGDLLAACDIDLNLAPVVDVATEAANPVVGVRSFSSDPETVTRAGAETIAGLAERGRASCLKHFPGHGDTRTDSHAATPRVLGDRKAIATTHLAPFAALASDVDAIMTGHIEVPALGEGVASLSPWAYELIRSLGFTGPILTDALDMAGAGEDPALTERGLTPIAARAYRALVAGADLLCLGAPPREHEIFTGGYEAVQAALFDGAIDRAGLAQRAARIATLRRPATRARVDEAAALEFGTSCALAHARAIGDVVRTAAFDLLDVRSRPAYAAATTAPAIADFAASRDARIYLELAAVPADRDLIIITRNPATDAAERDRLDAALAERGDALVLHTGLAAAAPEARHVLAIQGVSRAHLAAADLLLRGEATCGS</sequence>
<dbReference type="InterPro" id="IPR050226">
    <property type="entry name" value="NagZ_Beta-hexosaminidase"/>
</dbReference>
<keyword evidence="2" id="KW-0378">Hydrolase</keyword>
<evidence type="ECO:0000313" key="6">
    <source>
        <dbReference type="Proteomes" id="UP000199288"/>
    </source>
</evidence>
<protein>
    <submittedName>
        <fullName evidence="5">Beta-N-acetylhexosaminidase</fullName>
    </submittedName>
</protein>
<evidence type="ECO:0000256" key="3">
    <source>
        <dbReference type="ARBA" id="ARBA00023295"/>
    </source>
</evidence>
<dbReference type="PANTHER" id="PTHR30480:SF16">
    <property type="entry name" value="GLYCOSIDE HYDROLASE FAMILY 3 DOMAIN PROTEIN"/>
    <property type="match status" value="1"/>
</dbReference>
<dbReference type="Proteomes" id="UP000199288">
    <property type="component" value="Unassembled WGS sequence"/>
</dbReference>
<dbReference type="GO" id="GO:0004553">
    <property type="term" value="F:hydrolase activity, hydrolyzing O-glycosyl compounds"/>
    <property type="evidence" value="ECO:0007669"/>
    <property type="project" value="InterPro"/>
</dbReference>
<dbReference type="InterPro" id="IPR001764">
    <property type="entry name" value="Glyco_hydro_3_N"/>
</dbReference>
<dbReference type="Pfam" id="PF00933">
    <property type="entry name" value="Glyco_hydro_3"/>
    <property type="match status" value="1"/>
</dbReference>
<evidence type="ECO:0000259" key="4">
    <source>
        <dbReference type="Pfam" id="PF00933"/>
    </source>
</evidence>
<keyword evidence="6" id="KW-1185">Reference proteome</keyword>
<proteinExistence type="inferred from homology"/>
<dbReference type="InterPro" id="IPR036962">
    <property type="entry name" value="Glyco_hydro_3_N_sf"/>
</dbReference>